<organism evidence="1 2">
    <name type="scientific">Truncatella angustata</name>
    <dbReference type="NCBI Taxonomy" id="152316"/>
    <lineage>
        <taxon>Eukaryota</taxon>
        <taxon>Fungi</taxon>
        <taxon>Dikarya</taxon>
        <taxon>Ascomycota</taxon>
        <taxon>Pezizomycotina</taxon>
        <taxon>Sordariomycetes</taxon>
        <taxon>Xylariomycetidae</taxon>
        <taxon>Amphisphaeriales</taxon>
        <taxon>Sporocadaceae</taxon>
        <taxon>Truncatella</taxon>
    </lineage>
</organism>
<dbReference type="EMBL" id="JAGPXC010000001">
    <property type="protein sequence ID" value="KAH6660038.1"/>
    <property type="molecule type" value="Genomic_DNA"/>
</dbReference>
<gene>
    <name evidence="1" type="ORF">BKA67DRAFT_37286</name>
</gene>
<accession>A0A9P8UXK9</accession>
<protein>
    <submittedName>
        <fullName evidence="1">Uncharacterized protein</fullName>
    </submittedName>
</protein>
<dbReference type="RefSeq" id="XP_045964169.1">
    <property type="nucleotide sequence ID" value="XM_046096499.1"/>
</dbReference>
<keyword evidence="2" id="KW-1185">Reference proteome</keyword>
<dbReference type="Proteomes" id="UP000758603">
    <property type="component" value="Unassembled WGS sequence"/>
</dbReference>
<dbReference type="GeneID" id="70125391"/>
<comment type="caution">
    <text evidence="1">The sequence shown here is derived from an EMBL/GenBank/DDBJ whole genome shotgun (WGS) entry which is preliminary data.</text>
</comment>
<evidence type="ECO:0000313" key="2">
    <source>
        <dbReference type="Proteomes" id="UP000758603"/>
    </source>
</evidence>
<evidence type="ECO:0000313" key="1">
    <source>
        <dbReference type="EMBL" id="KAH6660038.1"/>
    </source>
</evidence>
<dbReference type="AlphaFoldDB" id="A0A9P8UXK9"/>
<sequence>MLTESQDENLVTCAQITGFVFPTTLIVFPTATTSIAANTATFALSTTTPGGVVPFLAEGLQPSSTLTMNSPSLSTVEGVPTLFTVDNETAVPSTTVDSPAVVTTLDNFDTAGPKQSLVLSTTTSPVVQVAMATLKASTALRSVALTWMVGFVFAL</sequence>
<name>A0A9P8UXK9_9PEZI</name>
<proteinExistence type="predicted"/>
<reference evidence="1" key="1">
    <citation type="journal article" date="2021" name="Nat. Commun.">
        <title>Genetic determinants of endophytism in the Arabidopsis root mycobiome.</title>
        <authorList>
            <person name="Mesny F."/>
            <person name="Miyauchi S."/>
            <person name="Thiergart T."/>
            <person name="Pickel B."/>
            <person name="Atanasova L."/>
            <person name="Karlsson M."/>
            <person name="Huettel B."/>
            <person name="Barry K.W."/>
            <person name="Haridas S."/>
            <person name="Chen C."/>
            <person name="Bauer D."/>
            <person name="Andreopoulos W."/>
            <person name="Pangilinan J."/>
            <person name="LaButti K."/>
            <person name="Riley R."/>
            <person name="Lipzen A."/>
            <person name="Clum A."/>
            <person name="Drula E."/>
            <person name="Henrissat B."/>
            <person name="Kohler A."/>
            <person name="Grigoriev I.V."/>
            <person name="Martin F.M."/>
            <person name="Hacquard S."/>
        </authorList>
    </citation>
    <scope>NUCLEOTIDE SEQUENCE</scope>
    <source>
        <strain evidence="1">MPI-SDFR-AT-0073</strain>
    </source>
</reference>